<feature type="compositionally biased region" description="Basic and acidic residues" evidence="1">
    <location>
        <begin position="323"/>
        <end position="338"/>
    </location>
</feature>
<reference evidence="2" key="1">
    <citation type="journal article" date="2021" name="Proc. Natl. Acad. Sci. U.S.A.">
        <title>A Catalog of Tens of Thousands of Viruses from Human Metagenomes Reveals Hidden Associations with Chronic Diseases.</title>
        <authorList>
            <person name="Tisza M.J."/>
            <person name="Buck C.B."/>
        </authorList>
    </citation>
    <scope>NUCLEOTIDE SEQUENCE</scope>
    <source>
        <strain evidence="2">Ct96x5</strain>
    </source>
</reference>
<organism evidence="2">
    <name type="scientific">Siphoviridae sp. ct96x5</name>
    <dbReference type="NCBI Taxonomy" id="2825367"/>
    <lineage>
        <taxon>Viruses</taxon>
        <taxon>Duplodnaviria</taxon>
        <taxon>Heunggongvirae</taxon>
        <taxon>Uroviricota</taxon>
        <taxon>Caudoviricetes</taxon>
    </lineage>
</organism>
<accession>A0A8S5PT48</accession>
<dbReference type="EMBL" id="BK015488">
    <property type="protein sequence ID" value="DAE09420.1"/>
    <property type="molecule type" value="Genomic_DNA"/>
</dbReference>
<evidence type="ECO:0000313" key="2">
    <source>
        <dbReference type="EMBL" id="DAE09420.1"/>
    </source>
</evidence>
<evidence type="ECO:0000256" key="1">
    <source>
        <dbReference type="SAM" id="MobiDB-lite"/>
    </source>
</evidence>
<name>A0A8S5PT48_9CAUD</name>
<protein>
    <submittedName>
        <fullName evidence="2">Single strand DNA binding protein</fullName>
    </submittedName>
</protein>
<sequence length="356" mass="40442">MANQIFDLPQQRGTFQMRGIVSGVERNSFYSEKKTKRGDDFRSLYFQVRTGKDCAPHNINMNGMVRDNVIFTRRENKERGITKDVKKVPFKDRNTFVCPDDYSLMGVHLGLVQNTVDGKAENEKVTLVEFDACKYIADHLKDDESVFVKGSTEYSSYNGRHQTKFVPQQISLCSKPIDFDADDFTENAFFTQDMVFTGIQFDKELGEAIVSAKIVGYNTIEDAVFYINPNDSEKVKKLMTNVKNKLKPYTSFTASGYMKGVEKVETVTEDDGWGESNEMTRQSSPVERKMYITGIDPSTFDKETYSEEKMAEAQAKIVANEQAKADFGSKKKEDKLPFDVDDWGSASAVSDDDDWI</sequence>
<proteinExistence type="predicted"/>
<feature type="region of interest" description="Disordered" evidence="1">
    <location>
        <begin position="323"/>
        <end position="356"/>
    </location>
</feature>